<feature type="compositionally biased region" description="Polar residues" evidence="1">
    <location>
        <begin position="104"/>
        <end position="121"/>
    </location>
</feature>
<feature type="domain" description="C2H2-type" evidence="2">
    <location>
        <begin position="191"/>
        <end position="216"/>
    </location>
</feature>
<feature type="domain" description="C2H2-type" evidence="2">
    <location>
        <begin position="220"/>
        <end position="244"/>
    </location>
</feature>
<sequence>MAECTRLPHVRDYHADQIVHVKREETGDTVWQQEGQENVLSVTCTEQSSQGSANNTSSEWETMHTCVPPVRECNADQTVDTTHIKKEETGDTGWQQEQDNVLSGTCAGQSSQGSANNTSSESSRRHADRPLIMRVAAPIRSDMDEKLTRVFRQEKEVNGILCSAVEFWMDTNQTKFLIQVELGKNNGHGHYKCPWPSCWYGRKARHHVADHIRKVHMGPNFCPECGHMTKSLGAIHKHRKRTGHNTGPSPLFSIYQLAAIKSYSREVCSEFGVYLSEVQ</sequence>
<proteinExistence type="predicted"/>
<dbReference type="OrthoDB" id="10152119at2759"/>
<evidence type="ECO:0000259" key="2">
    <source>
        <dbReference type="SMART" id="SM00355"/>
    </source>
</evidence>
<gene>
    <name evidence="4" type="primary">LOC118403665</name>
</gene>
<dbReference type="InterPro" id="IPR013087">
    <property type="entry name" value="Znf_C2H2_type"/>
</dbReference>
<organism evidence="3 4">
    <name type="scientific">Branchiostoma floridae</name>
    <name type="common">Florida lancelet</name>
    <name type="synonym">Amphioxus</name>
    <dbReference type="NCBI Taxonomy" id="7739"/>
    <lineage>
        <taxon>Eukaryota</taxon>
        <taxon>Metazoa</taxon>
        <taxon>Chordata</taxon>
        <taxon>Cephalochordata</taxon>
        <taxon>Leptocardii</taxon>
        <taxon>Amphioxiformes</taxon>
        <taxon>Branchiostomatidae</taxon>
        <taxon>Branchiostoma</taxon>
    </lineage>
</organism>
<accession>A0A9J7HF56</accession>
<reference evidence="3" key="1">
    <citation type="journal article" date="2020" name="Nat. Ecol. Evol.">
        <title>Deeply conserved synteny resolves early events in vertebrate evolution.</title>
        <authorList>
            <person name="Simakov O."/>
            <person name="Marletaz F."/>
            <person name="Yue J.X."/>
            <person name="O'Connell B."/>
            <person name="Jenkins J."/>
            <person name="Brandt A."/>
            <person name="Calef R."/>
            <person name="Tung C.H."/>
            <person name="Huang T.K."/>
            <person name="Schmutz J."/>
            <person name="Satoh N."/>
            <person name="Yu J.K."/>
            <person name="Putnam N.H."/>
            <person name="Green R.E."/>
            <person name="Rokhsar D.S."/>
        </authorList>
    </citation>
    <scope>NUCLEOTIDE SEQUENCE [LARGE SCALE GENOMIC DNA]</scope>
    <source>
        <strain evidence="3">S238N-H82</strain>
    </source>
</reference>
<protein>
    <submittedName>
        <fullName evidence="4">Uncharacterized protein LOC118403665</fullName>
    </submittedName>
</protein>
<dbReference type="RefSeq" id="XP_035658336.1">
    <property type="nucleotide sequence ID" value="XM_035802443.1"/>
</dbReference>
<dbReference type="AlphaFoldDB" id="A0A9J7HF56"/>
<feature type="region of interest" description="Disordered" evidence="1">
    <location>
        <begin position="104"/>
        <end position="130"/>
    </location>
</feature>
<evidence type="ECO:0000256" key="1">
    <source>
        <dbReference type="SAM" id="MobiDB-lite"/>
    </source>
</evidence>
<dbReference type="Proteomes" id="UP000001554">
    <property type="component" value="Chromosome 16"/>
</dbReference>
<name>A0A9J7HF56_BRAFL</name>
<reference evidence="4" key="2">
    <citation type="submission" date="2025-08" db="UniProtKB">
        <authorList>
            <consortium name="RefSeq"/>
        </authorList>
    </citation>
    <scope>IDENTIFICATION</scope>
    <source>
        <strain evidence="4">S238N-H82</strain>
        <tissue evidence="4">Testes</tissue>
    </source>
</reference>
<dbReference type="GeneID" id="118403665"/>
<dbReference type="KEGG" id="bfo:118403665"/>
<dbReference type="SMART" id="SM00355">
    <property type="entry name" value="ZnF_C2H2"/>
    <property type="match status" value="2"/>
</dbReference>
<evidence type="ECO:0000313" key="4">
    <source>
        <dbReference type="RefSeq" id="XP_035658336.1"/>
    </source>
</evidence>
<evidence type="ECO:0000313" key="3">
    <source>
        <dbReference type="Proteomes" id="UP000001554"/>
    </source>
</evidence>
<keyword evidence="3" id="KW-1185">Reference proteome</keyword>